<keyword evidence="1" id="KW-0175">Coiled coil</keyword>
<evidence type="ECO:0000256" key="1">
    <source>
        <dbReference type="SAM" id="Coils"/>
    </source>
</evidence>
<name>A0AAW0NMM0_9GOBI</name>
<dbReference type="EMBL" id="JBBPFD010000012">
    <property type="protein sequence ID" value="KAK7904193.1"/>
    <property type="molecule type" value="Genomic_DNA"/>
</dbReference>
<feature type="coiled-coil region" evidence="1">
    <location>
        <begin position="103"/>
        <end position="226"/>
    </location>
</feature>
<evidence type="ECO:0000313" key="3">
    <source>
        <dbReference type="Proteomes" id="UP001460270"/>
    </source>
</evidence>
<dbReference type="AlphaFoldDB" id="A0AAW0NMM0"/>
<reference evidence="3" key="1">
    <citation type="submission" date="2024-04" db="EMBL/GenBank/DDBJ databases">
        <title>Salinicola lusitanus LLJ914,a marine bacterium isolated from the Okinawa Trough.</title>
        <authorList>
            <person name="Li J."/>
        </authorList>
    </citation>
    <scope>NUCLEOTIDE SEQUENCE [LARGE SCALE GENOMIC DNA]</scope>
</reference>
<protein>
    <submittedName>
        <fullName evidence="2">Uncharacterized protein</fullName>
    </submittedName>
</protein>
<dbReference type="Proteomes" id="UP001460270">
    <property type="component" value="Unassembled WGS sequence"/>
</dbReference>
<comment type="caution">
    <text evidence="2">The sequence shown here is derived from an EMBL/GenBank/DDBJ whole genome shotgun (WGS) entry which is preliminary data.</text>
</comment>
<organism evidence="2 3">
    <name type="scientific">Mugilogobius chulae</name>
    <name type="common">yellowstripe goby</name>
    <dbReference type="NCBI Taxonomy" id="88201"/>
    <lineage>
        <taxon>Eukaryota</taxon>
        <taxon>Metazoa</taxon>
        <taxon>Chordata</taxon>
        <taxon>Craniata</taxon>
        <taxon>Vertebrata</taxon>
        <taxon>Euteleostomi</taxon>
        <taxon>Actinopterygii</taxon>
        <taxon>Neopterygii</taxon>
        <taxon>Teleostei</taxon>
        <taxon>Neoteleostei</taxon>
        <taxon>Acanthomorphata</taxon>
        <taxon>Gobiaria</taxon>
        <taxon>Gobiiformes</taxon>
        <taxon>Gobioidei</taxon>
        <taxon>Gobiidae</taxon>
        <taxon>Gobionellinae</taxon>
        <taxon>Mugilogobius</taxon>
    </lineage>
</organism>
<gene>
    <name evidence="2" type="ORF">WMY93_016800</name>
</gene>
<evidence type="ECO:0000313" key="2">
    <source>
        <dbReference type="EMBL" id="KAK7904193.1"/>
    </source>
</evidence>
<proteinExistence type="predicted"/>
<accession>A0AAW0NMM0</accession>
<sequence length="230" mass="26696">MALCERADFVTRSTTGTVRTIVKREGFLITIGCPNTTQMHTDRRNNTSKATESTNFVKSDDKYNWYSEDYRQKRGFTPAPAPSTSASETIEDYKVRVKSWKRLQDLEKEKLQVLQEKEQELSNTVALFEESQIQKKAMEDKVEDLETLVVQIRAEETQRSTVCEQEMEALKEELRGQQQETTTMEKKAEDLETLVVHLRAEEVQRSTVFEQRMEALKEELRGQQQEATAM</sequence>
<keyword evidence="3" id="KW-1185">Reference proteome</keyword>